<dbReference type="InterPro" id="IPR042099">
    <property type="entry name" value="ANL_N_sf"/>
</dbReference>
<proteinExistence type="inferred from homology"/>
<evidence type="ECO:0000259" key="3">
    <source>
        <dbReference type="Pfam" id="PF00501"/>
    </source>
</evidence>
<accession>A0A6J7D515</accession>
<evidence type="ECO:0000313" key="5">
    <source>
        <dbReference type="EMBL" id="CAB4864084.1"/>
    </source>
</evidence>
<dbReference type="AlphaFoldDB" id="A0A6J7D515"/>
<dbReference type="InterPro" id="IPR000873">
    <property type="entry name" value="AMP-dep_synth/lig_dom"/>
</dbReference>
<dbReference type="Pfam" id="PF00501">
    <property type="entry name" value="AMP-binding"/>
    <property type="match status" value="1"/>
</dbReference>
<dbReference type="InterPro" id="IPR045851">
    <property type="entry name" value="AMP-bd_C_sf"/>
</dbReference>
<dbReference type="EMBL" id="CAFBLP010000007">
    <property type="protein sequence ID" value="CAB4864084.1"/>
    <property type="molecule type" value="Genomic_DNA"/>
</dbReference>
<keyword evidence="2" id="KW-0436">Ligase</keyword>
<evidence type="ECO:0000256" key="2">
    <source>
        <dbReference type="ARBA" id="ARBA00022598"/>
    </source>
</evidence>
<dbReference type="Gene3D" id="3.30.300.30">
    <property type="match status" value="1"/>
</dbReference>
<gene>
    <name evidence="5" type="ORF">UFOPK3376_00433</name>
</gene>
<evidence type="ECO:0000259" key="4">
    <source>
        <dbReference type="Pfam" id="PF13193"/>
    </source>
</evidence>
<dbReference type="GO" id="GO:0006631">
    <property type="term" value="P:fatty acid metabolic process"/>
    <property type="evidence" value="ECO:0007669"/>
    <property type="project" value="TreeGrafter"/>
</dbReference>
<reference evidence="5" key="1">
    <citation type="submission" date="2020-05" db="EMBL/GenBank/DDBJ databases">
        <authorList>
            <person name="Chiriac C."/>
            <person name="Salcher M."/>
            <person name="Ghai R."/>
            <person name="Kavagutti S V."/>
        </authorList>
    </citation>
    <scope>NUCLEOTIDE SEQUENCE</scope>
</reference>
<feature type="domain" description="AMP-dependent synthetase/ligase" evidence="3">
    <location>
        <begin position="28"/>
        <end position="379"/>
    </location>
</feature>
<name>A0A6J7D515_9ZZZZ</name>
<sequence length="528" mass="56687">MVAPTSIRPTPTHPFTGRDVSWLLAAQTTARAAHPFLVWEPFEGAFASWTYQQFAADVSRVAAGLAAHGVGRGDSVVIHLGNCPEFLMTWFACSHLGAVAVTTNTRSTASEMAYYIEHCGAAVVVTQPALAATIATSGVDLRVLVCTETDLGAAPDPANMPNDAVLFASLLDNAGDGAAARSDALAPNSVQYTSGTTARPKGVVWTHANALWGAKTGATLLELGPDDVTLIFLPFFHTNALSYSMLSTLWSGGTIVLQPRFSASRYWDAVVRNGCTWTSSIPFMIWALIEQPMPAAHRLRFWGLGASEVGVVRKTWGIPTLGWFGMTETITLCIMAEIGKPNRPMAMGVPVGGYEIKVVDDAGAPVAAGESGWLKIRGIPGVSLFLEYLGNPEATAAAFDDDGWFDTGDLVTPFDDGHIRFDNRGKDMLRVGAENVSAAEVERVIAGVMGVKESAVVGRKDRMLDEVPVVFVIPFGPVDGLAERVIEACRAQLAEFKVPRDVIIVDEFPRVTLEKVDKKLLRQRLAEQ</sequence>
<dbReference type="Pfam" id="PF13193">
    <property type="entry name" value="AMP-binding_C"/>
    <property type="match status" value="1"/>
</dbReference>
<feature type="domain" description="AMP-binding enzyme C-terminal" evidence="4">
    <location>
        <begin position="440"/>
        <end position="511"/>
    </location>
</feature>
<dbReference type="GO" id="GO:0031956">
    <property type="term" value="F:medium-chain fatty acid-CoA ligase activity"/>
    <property type="evidence" value="ECO:0007669"/>
    <property type="project" value="TreeGrafter"/>
</dbReference>
<evidence type="ECO:0000256" key="1">
    <source>
        <dbReference type="ARBA" id="ARBA00006432"/>
    </source>
</evidence>
<dbReference type="SUPFAM" id="SSF56801">
    <property type="entry name" value="Acetyl-CoA synthetase-like"/>
    <property type="match status" value="1"/>
</dbReference>
<dbReference type="InterPro" id="IPR025110">
    <property type="entry name" value="AMP-bd_C"/>
</dbReference>
<dbReference type="PANTHER" id="PTHR43201:SF5">
    <property type="entry name" value="MEDIUM-CHAIN ACYL-COA LIGASE ACSF2, MITOCHONDRIAL"/>
    <property type="match status" value="1"/>
</dbReference>
<dbReference type="Gene3D" id="3.40.50.12780">
    <property type="entry name" value="N-terminal domain of ligase-like"/>
    <property type="match status" value="1"/>
</dbReference>
<protein>
    <submittedName>
        <fullName evidence="5">Unannotated protein</fullName>
    </submittedName>
</protein>
<organism evidence="5">
    <name type="scientific">freshwater metagenome</name>
    <dbReference type="NCBI Taxonomy" id="449393"/>
    <lineage>
        <taxon>unclassified sequences</taxon>
        <taxon>metagenomes</taxon>
        <taxon>ecological metagenomes</taxon>
    </lineage>
</organism>
<dbReference type="PANTHER" id="PTHR43201">
    <property type="entry name" value="ACYL-COA SYNTHETASE"/>
    <property type="match status" value="1"/>
</dbReference>
<comment type="similarity">
    <text evidence="1">Belongs to the ATP-dependent AMP-binding enzyme family.</text>
</comment>